<proteinExistence type="predicted"/>
<dbReference type="PROSITE" id="PS50109">
    <property type="entry name" value="HIS_KIN"/>
    <property type="match status" value="1"/>
</dbReference>
<feature type="domain" description="HAMP" evidence="13">
    <location>
        <begin position="156"/>
        <end position="210"/>
    </location>
</feature>
<evidence type="ECO:0000256" key="9">
    <source>
        <dbReference type="ARBA" id="ARBA00023012"/>
    </source>
</evidence>
<dbReference type="InterPro" id="IPR003660">
    <property type="entry name" value="HAMP_dom"/>
</dbReference>
<evidence type="ECO:0000256" key="11">
    <source>
        <dbReference type="SAM" id="Phobius"/>
    </source>
</evidence>
<dbReference type="eggNOG" id="COG2205">
    <property type="taxonomic scope" value="Bacteria"/>
</dbReference>
<dbReference type="Pfam" id="PF00512">
    <property type="entry name" value="HisKA"/>
    <property type="match status" value="1"/>
</dbReference>
<dbReference type="InterPro" id="IPR003594">
    <property type="entry name" value="HATPase_dom"/>
</dbReference>
<evidence type="ECO:0000256" key="1">
    <source>
        <dbReference type="ARBA" id="ARBA00000085"/>
    </source>
</evidence>
<dbReference type="EC" id="2.7.13.3" evidence="3"/>
<dbReference type="Gene3D" id="3.30.565.10">
    <property type="entry name" value="Histidine kinase-like ATPase, C-terminal domain"/>
    <property type="match status" value="1"/>
</dbReference>
<dbReference type="RefSeq" id="WP_043797545.1">
    <property type="nucleotide sequence ID" value="NZ_AUFF01000007.1"/>
</dbReference>
<feature type="domain" description="Histidine kinase" evidence="12">
    <location>
        <begin position="218"/>
        <end position="423"/>
    </location>
</feature>
<dbReference type="Gene3D" id="1.10.287.130">
    <property type="match status" value="1"/>
</dbReference>
<reference evidence="14 15" key="1">
    <citation type="submission" date="2013-09" db="EMBL/GenBank/DDBJ databases">
        <title>Genome sequencing of Arenimonas composti.</title>
        <authorList>
            <person name="Chen F."/>
            <person name="Wang G."/>
        </authorList>
    </citation>
    <scope>NUCLEOTIDE SEQUENCE [LARGE SCALE GENOMIC DNA]</scope>
    <source>
        <strain evidence="14 15">TR7-09</strain>
    </source>
</reference>
<evidence type="ECO:0000256" key="10">
    <source>
        <dbReference type="SAM" id="Coils"/>
    </source>
</evidence>
<gene>
    <name evidence="14" type="ORF">P873_08710</name>
</gene>
<dbReference type="SMART" id="SM00387">
    <property type="entry name" value="HATPase_c"/>
    <property type="match status" value="1"/>
</dbReference>
<dbReference type="GO" id="GO:0000155">
    <property type="term" value="F:phosphorelay sensor kinase activity"/>
    <property type="evidence" value="ECO:0007669"/>
    <property type="project" value="InterPro"/>
</dbReference>
<evidence type="ECO:0000256" key="7">
    <source>
        <dbReference type="ARBA" id="ARBA00022777"/>
    </source>
</evidence>
<dbReference type="InterPro" id="IPR005467">
    <property type="entry name" value="His_kinase_dom"/>
</dbReference>
<feature type="transmembrane region" description="Helical" evidence="11">
    <location>
        <begin position="134"/>
        <end position="159"/>
    </location>
</feature>
<dbReference type="PANTHER" id="PTHR45436:SF16">
    <property type="entry name" value="HISTIDINE KINASE"/>
    <property type="match status" value="1"/>
</dbReference>
<dbReference type="STRING" id="1121013.GCA_000426365_02309"/>
<dbReference type="SMART" id="SM00388">
    <property type="entry name" value="HisKA"/>
    <property type="match status" value="1"/>
</dbReference>
<dbReference type="SUPFAM" id="SSF47384">
    <property type="entry name" value="Homodimeric domain of signal transducing histidine kinase"/>
    <property type="match status" value="1"/>
</dbReference>
<dbReference type="Proteomes" id="UP000029391">
    <property type="component" value="Unassembled WGS sequence"/>
</dbReference>
<keyword evidence="5" id="KW-0808">Transferase</keyword>
<evidence type="ECO:0000259" key="12">
    <source>
        <dbReference type="PROSITE" id="PS50109"/>
    </source>
</evidence>
<dbReference type="InterPro" id="IPR050428">
    <property type="entry name" value="TCS_sensor_his_kinase"/>
</dbReference>
<evidence type="ECO:0000256" key="5">
    <source>
        <dbReference type="ARBA" id="ARBA00022679"/>
    </source>
</evidence>
<sequence length="423" mass="45507">MSARPASLRRRIVLWLLAFATALTVAVIAQGAFVVEYVERSVWRSLLTVELDHFLERRRTDPAFRWDGTAGIAVYRGDDPALPPELSGLAPGLHDDLRIGAAEYVVLVRDDGGVRHLLAMDIDGFTRDESGSEWLTVAAALLLLAAIGVAAVVGVSRLLRPLSRLAERIGAMQPEREAGRVVLEPDAGAELVVIADAFNGFLQRNAEFVERERVFVNTASHELRTPVAVISGAAELALQPGAGAATVRHQLQRIQRSAREMEQLIAMLLALAKDPSRLARGTRPLALDALLAEIVDAHEHLTAGKSLQLRLAPSPPVAIDAPPGIVRAAVGNLLRNAIENSDSGVVDIRIAPGPAVVIRDPGHGMSPERISELYTRMARGDGSRGDSGIGLELTARLCEHLGWRLELQPDPERGTVATLRFGG</sequence>
<feature type="coiled-coil region" evidence="10">
    <location>
        <begin position="244"/>
        <end position="271"/>
    </location>
</feature>
<keyword evidence="4" id="KW-0597">Phosphoprotein</keyword>
<accession>A0A091BGJ3</accession>
<keyword evidence="9" id="KW-0902">Two-component regulatory system</keyword>
<dbReference type="SUPFAM" id="SSF55874">
    <property type="entry name" value="ATPase domain of HSP90 chaperone/DNA topoisomerase II/histidine kinase"/>
    <property type="match status" value="1"/>
</dbReference>
<keyword evidence="7" id="KW-0418">Kinase</keyword>
<evidence type="ECO:0000259" key="13">
    <source>
        <dbReference type="PROSITE" id="PS50885"/>
    </source>
</evidence>
<evidence type="ECO:0000313" key="14">
    <source>
        <dbReference type="EMBL" id="KFN49914.1"/>
    </source>
</evidence>
<comment type="caution">
    <text evidence="14">The sequence shown here is derived from an EMBL/GenBank/DDBJ whole genome shotgun (WGS) entry which is preliminary data.</text>
</comment>
<evidence type="ECO:0000313" key="15">
    <source>
        <dbReference type="Proteomes" id="UP000029391"/>
    </source>
</evidence>
<keyword evidence="8 11" id="KW-1133">Transmembrane helix</keyword>
<evidence type="ECO:0000256" key="6">
    <source>
        <dbReference type="ARBA" id="ARBA00022692"/>
    </source>
</evidence>
<dbReference type="EMBL" id="AWXU01000027">
    <property type="protein sequence ID" value="KFN49914.1"/>
    <property type="molecule type" value="Genomic_DNA"/>
</dbReference>
<comment type="catalytic activity">
    <reaction evidence="1">
        <text>ATP + protein L-histidine = ADP + protein N-phospho-L-histidine.</text>
        <dbReference type="EC" id="2.7.13.3"/>
    </reaction>
</comment>
<dbReference type="PANTHER" id="PTHR45436">
    <property type="entry name" value="SENSOR HISTIDINE KINASE YKOH"/>
    <property type="match status" value="1"/>
</dbReference>
<keyword evidence="11" id="KW-0472">Membrane</keyword>
<protein>
    <recommendedName>
        <fullName evidence="3">histidine kinase</fullName>
        <ecNumber evidence="3">2.7.13.3</ecNumber>
    </recommendedName>
</protein>
<dbReference type="InterPro" id="IPR003661">
    <property type="entry name" value="HisK_dim/P_dom"/>
</dbReference>
<dbReference type="InterPro" id="IPR036097">
    <property type="entry name" value="HisK_dim/P_sf"/>
</dbReference>
<dbReference type="CDD" id="cd00082">
    <property type="entry name" value="HisKA"/>
    <property type="match status" value="1"/>
</dbReference>
<evidence type="ECO:0000256" key="4">
    <source>
        <dbReference type="ARBA" id="ARBA00022553"/>
    </source>
</evidence>
<dbReference type="AlphaFoldDB" id="A0A091BGJ3"/>
<keyword evidence="10" id="KW-0175">Coiled coil</keyword>
<keyword evidence="15" id="KW-1185">Reference proteome</keyword>
<dbReference type="InterPro" id="IPR036890">
    <property type="entry name" value="HATPase_C_sf"/>
</dbReference>
<dbReference type="GO" id="GO:0005886">
    <property type="term" value="C:plasma membrane"/>
    <property type="evidence" value="ECO:0007669"/>
    <property type="project" value="TreeGrafter"/>
</dbReference>
<dbReference type="Pfam" id="PF02518">
    <property type="entry name" value="HATPase_c"/>
    <property type="match status" value="1"/>
</dbReference>
<keyword evidence="6 11" id="KW-0812">Transmembrane</keyword>
<comment type="subcellular location">
    <subcellularLocation>
        <location evidence="2">Membrane</location>
    </subcellularLocation>
</comment>
<evidence type="ECO:0000256" key="3">
    <source>
        <dbReference type="ARBA" id="ARBA00012438"/>
    </source>
</evidence>
<evidence type="ECO:0000256" key="2">
    <source>
        <dbReference type="ARBA" id="ARBA00004370"/>
    </source>
</evidence>
<evidence type="ECO:0000256" key="8">
    <source>
        <dbReference type="ARBA" id="ARBA00022989"/>
    </source>
</evidence>
<name>A0A091BGJ3_9GAMM</name>
<dbReference type="PROSITE" id="PS50885">
    <property type="entry name" value="HAMP"/>
    <property type="match status" value="1"/>
</dbReference>
<organism evidence="14 15">
    <name type="scientific">Arenimonas composti TR7-09 = DSM 18010</name>
    <dbReference type="NCBI Taxonomy" id="1121013"/>
    <lineage>
        <taxon>Bacteria</taxon>
        <taxon>Pseudomonadati</taxon>
        <taxon>Pseudomonadota</taxon>
        <taxon>Gammaproteobacteria</taxon>
        <taxon>Lysobacterales</taxon>
        <taxon>Lysobacteraceae</taxon>
        <taxon>Arenimonas</taxon>
    </lineage>
</organism>